<evidence type="ECO:0000313" key="10">
    <source>
        <dbReference type="Proteomes" id="UP000001798"/>
    </source>
</evidence>
<feature type="transmembrane region" description="Helical" evidence="7">
    <location>
        <begin position="47"/>
        <end position="71"/>
    </location>
</feature>
<feature type="transmembrane region" description="Helical" evidence="7">
    <location>
        <begin position="212"/>
        <end position="230"/>
    </location>
</feature>
<dbReference type="Proteomes" id="UP000001798">
    <property type="component" value="Chromosome 6"/>
</dbReference>
<evidence type="ECO:0000256" key="1">
    <source>
        <dbReference type="ARBA" id="ARBA00004141"/>
    </source>
</evidence>
<keyword evidence="10" id="KW-1185">Reference proteome</keyword>
<dbReference type="InterPro" id="IPR052337">
    <property type="entry name" value="SAT4-like"/>
</dbReference>
<evidence type="ECO:0000256" key="2">
    <source>
        <dbReference type="ARBA" id="ARBA00022692"/>
    </source>
</evidence>
<evidence type="ECO:0000259" key="8">
    <source>
        <dbReference type="Pfam" id="PF20684"/>
    </source>
</evidence>
<organism evidence="9 10">
    <name type="scientific">Botryotinia fuckeliana (strain B05.10)</name>
    <name type="common">Noble rot fungus</name>
    <name type="synonym">Botrytis cinerea</name>
    <dbReference type="NCBI Taxonomy" id="332648"/>
    <lineage>
        <taxon>Eukaryota</taxon>
        <taxon>Fungi</taxon>
        <taxon>Dikarya</taxon>
        <taxon>Ascomycota</taxon>
        <taxon>Pezizomycotina</taxon>
        <taxon>Leotiomycetes</taxon>
        <taxon>Helotiales</taxon>
        <taxon>Sclerotiniaceae</taxon>
        <taxon>Botrytis</taxon>
    </lineage>
</organism>
<dbReference type="PANTHER" id="PTHR33048:SF158">
    <property type="entry name" value="MEMBRANE PROTEIN PTH11-LIKE, PUTATIVE-RELATED"/>
    <property type="match status" value="1"/>
</dbReference>
<dbReference type="Pfam" id="PF20684">
    <property type="entry name" value="Fung_rhodopsin"/>
    <property type="match status" value="1"/>
</dbReference>
<keyword evidence="4 7" id="KW-0472">Membrane</keyword>
<evidence type="ECO:0000256" key="4">
    <source>
        <dbReference type="ARBA" id="ARBA00023136"/>
    </source>
</evidence>
<protein>
    <recommendedName>
        <fullName evidence="8">Rhodopsin domain-containing protein</fullName>
    </recommendedName>
</protein>
<feature type="transmembrane region" description="Helical" evidence="7">
    <location>
        <begin position="129"/>
        <end position="154"/>
    </location>
</feature>
<feature type="compositionally biased region" description="Basic and acidic residues" evidence="6">
    <location>
        <begin position="327"/>
        <end position="336"/>
    </location>
</feature>
<feature type="region of interest" description="Disordered" evidence="6">
    <location>
        <begin position="327"/>
        <end position="410"/>
    </location>
</feature>
<reference evidence="9 10" key="2">
    <citation type="journal article" date="2012" name="Eukaryot. Cell">
        <title>Genome update of Botrytis cinerea strains B05.10 and T4.</title>
        <authorList>
            <person name="Staats M."/>
            <person name="van Kan J.A."/>
        </authorList>
    </citation>
    <scope>NUCLEOTIDE SEQUENCE [LARGE SCALE GENOMIC DNA]</scope>
    <source>
        <strain evidence="9 10">B05.10</strain>
    </source>
</reference>
<reference evidence="9 10" key="3">
    <citation type="journal article" date="2017" name="Mol. Plant Pathol.">
        <title>A gapless genome sequence of the fungus Botrytis cinerea.</title>
        <authorList>
            <person name="Van Kan J.A."/>
            <person name="Stassen J.H."/>
            <person name="Mosbach A."/>
            <person name="Van Der Lee T.A."/>
            <person name="Faino L."/>
            <person name="Farmer A.D."/>
            <person name="Papasotiriou D.G."/>
            <person name="Zhou S."/>
            <person name="Seidl M.F."/>
            <person name="Cottam E."/>
            <person name="Edel D."/>
            <person name="Hahn M."/>
            <person name="Schwartz D.C."/>
            <person name="Dietrich R.A."/>
            <person name="Widdison S."/>
            <person name="Scalliet G."/>
        </authorList>
    </citation>
    <scope>NUCLEOTIDE SEQUENCE [LARGE SCALE GENOMIC DNA]</scope>
    <source>
        <strain evidence="9 10">B05.10</strain>
    </source>
</reference>
<feature type="compositionally biased region" description="Basic and acidic residues" evidence="6">
    <location>
        <begin position="395"/>
        <end position="410"/>
    </location>
</feature>
<reference evidence="9 10" key="1">
    <citation type="journal article" date="2011" name="PLoS Genet.">
        <title>Genomic analysis of the necrotrophic fungal pathogens Sclerotinia sclerotiorum and Botrytis cinerea.</title>
        <authorList>
            <person name="Amselem J."/>
            <person name="Cuomo C.A."/>
            <person name="van Kan J.A."/>
            <person name="Viaud M."/>
            <person name="Benito E.P."/>
            <person name="Couloux A."/>
            <person name="Coutinho P.M."/>
            <person name="de Vries R.P."/>
            <person name="Dyer P.S."/>
            <person name="Fillinger S."/>
            <person name="Fournier E."/>
            <person name="Gout L."/>
            <person name="Hahn M."/>
            <person name="Kohn L."/>
            <person name="Lapalu N."/>
            <person name="Plummer K.M."/>
            <person name="Pradier J.M."/>
            <person name="Quevillon E."/>
            <person name="Sharon A."/>
            <person name="Simon A."/>
            <person name="ten Have A."/>
            <person name="Tudzynski B."/>
            <person name="Tudzynski P."/>
            <person name="Wincker P."/>
            <person name="Andrew M."/>
            <person name="Anthouard V."/>
            <person name="Beever R.E."/>
            <person name="Beffa R."/>
            <person name="Benoit I."/>
            <person name="Bouzid O."/>
            <person name="Brault B."/>
            <person name="Chen Z."/>
            <person name="Choquer M."/>
            <person name="Collemare J."/>
            <person name="Cotton P."/>
            <person name="Danchin E.G."/>
            <person name="Da Silva C."/>
            <person name="Gautier A."/>
            <person name="Giraud C."/>
            <person name="Giraud T."/>
            <person name="Gonzalez C."/>
            <person name="Grossetete S."/>
            <person name="Guldener U."/>
            <person name="Henrissat B."/>
            <person name="Howlett B.J."/>
            <person name="Kodira C."/>
            <person name="Kretschmer M."/>
            <person name="Lappartient A."/>
            <person name="Leroch M."/>
            <person name="Levis C."/>
            <person name="Mauceli E."/>
            <person name="Neuveglise C."/>
            <person name="Oeser B."/>
            <person name="Pearson M."/>
            <person name="Poulain J."/>
            <person name="Poussereau N."/>
            <person name="Quesneville H."/>
            <person name="Rascle C."/>
            <person name="Schumacher J."/>
            <person name="Segurens B."/>
            <person name="Sexton A."/>
            <person name="Silva E."/>
            <person name="Sirven C."/>
            <person name="Soanes D.M."/>
            <person name="Talbot N.J."/>
            <person name="Templeton M."/>
            <person name="Yandava C."/>
            <person name="Yarden O."/>
            <person name="Zeng Q."/>
            <person name="Rollins J.A."/>
            <person name="Lebrun M.H."/>
            <person name="Dickman M."/>
        </authorList>
    </citation>
    <scope>NUCLEOTIDE SEQUENCE [LARGE SCALE GENOMIC DNA]</scope>
    <source>
        <strain evidence="9 10">B05.10</strain>
    </source>
</reference>
<dbReference type="KEGG" id="bfu:BCIN_06g07550"/>
<sequence length="410" mass="46213">MTPLVFHRAEAIDVTQIPNSVLAVIGIIPPPAGVTSNFANPVNIRPILWVFCGIGFGIIAICIFVRIWVIFKLVHPIKWAWSDIIFTFAVLTTVGSFVSILIGATGFGQTGIHSWDASVYKSISFRSRASIALGILLPPISIGLIKITIFLMYLEVFNPLKLIRTMCYIGITMVTLFYTVITILDAIWGFPLSRYYVASNTQKVQTLNLPKGIFGLITDVFLFLVPMVAVSRLKSMTMRKKMGILLIFSTGFLAVLSAGMNIYWRVYVNVHPDHFWYITAIWIVTITEHAIGLIITGIPHFARLFRNYGSKTKFYLGCRVARKEKETKDPVKRSEELTESDPSEERKSRKLYPGLDVTTVGGTMGTVISKTYQETRTEQDSKGQHPAAQYPADTHWAERQRDIQDRFFDE</sequence>
<evidence type="ECO:0000256" key="5">
    <source>
        <dbReference type="ARBA" id="ARBA00038359"/>
    </source>
</evidence>
<dbReference type="GeneID" id="5427830"/>
<accession>A0A384JL91</accession>
<dbReference type="OrthoDB" id="444631at2759"/>
<dbReference type="VEuPathDB" id="FungiDB:Bcin06g07550"/>
<name>A0A384JL91_BOTFB</name>
<evidence type="ECO:0000256" key="7">
    <source>
        <dbReference type="SAM" id="Phobius"/>
    </source>
</evidence>
<dbReference type="AlphaFoldDB" id="A0A384JL91"/>
<dbReference type="EMBL" id="CP009810">
    <property type="protein sequence ID" value="ATZ51348.1"/>
    <property type="molecule type" value="Genomic_DNA"/>
</dbReference>
<feature type="transmembrane region" description="Helical" evidence="7">
    <location>
        <begin position="242"/>
        <end position="263"/>
    </location>
</feature>
<comment type="subcellular location">
    <subcellularLocation>
        <location evidence="1">Membrane</location>
        <topology evidence="1">Multi-pass membrane protein</topology>
    </subcellularLocation>
</comment>
<feature type="compositionally biased region" description="Low complexity" evidence="6">
    <location>
        <begin position="357"/>
        <end position="367"/>
    </location>
</feature>
<keyword evidence="2 7" id="KW-0812">Transmembrane</keyword>
<dbReference type="PANTHER" id="PTHR33048">
    <property type="entry name" value="PTH11-LIKE INTEGRAL MEMBRANE PROTEIN (AFU_ORTHOLOGUE AFUA_5G11245)"/>
    <property type="match status" value="1"/>
</dbReference>
<dbReference type="GO" id="GO:0016020">
    <property type="term" value="C:membrane"/>
    <property type="evidence" value="ECO:0007669"/>
    <property type="project" value="UniProtKB-SubCell"/>
</dbReference>
<gene>
    <name evidence="9" type="ORF">BCIN_06g07550</name>
</gene>
<dbReference type="InterPro" id="IPR049326">
    <property type="entry name" value="Rhodopsin_dom_fungi"/>
</dbReference>
<comment type="similarity">
    <text evidence="5">Belongs to the SAT4 family.</text>
</comment>
<dbReference type="RefSeq" id="XP_024549541.1">
    <property type="nucleotide sequence ID" value="XM_024693755.1"/>
</dbReference>
<evidence type="ECO:0000256" key="6">
    <source>
        <dbReference type="SAM" id="MobiDB-lite"/>
    </source>
</evidence>
<feature type="domain" description="Rhodopsin" evidence="8">
    <location>
        <begin position="70"/>
        <end position="306"/>
    </location>
</feature>
<feature type="transmembrane region" description="Helical" evidence="7">
    <location>
        <begin position="275"/>
        <end position="298"/>
    </location>
</feature>
<feature type="compositionally biased region" description="Basic and acidic residues" evidence="6">
    <location>
        <begin position="373"/>
        <end position="383"/>
    </location>
</feature>
<feature type="transmembrane region" description="Helical" evidence="7">
    <location>
        <begin position="83"/>
        <end position="109"/>
    </location>
</feature>
<feature type="transmembrane region" description="Helical" evidence="7">
    <location>
        <begin position="166"/>
        <end position="192"/>
    </location>
</feature>
<evidence type="ECO:0000313" key="9">
    <source>
        <dbReference type="EMBL" id="ATZ51348.1"/>
    </source>
</evidence>
<evidence type="ECO:0000256" key="3">
    <source>
        <dbReference type="ARBA" id="ARBA00022989"/>
    </source>
</evidence>
<proteinExistence type="inferred from homology"/>
<keyword evidence="3 7" id="KW-1133">Transmembrane helix</keyword>